<name>A0ABP7UUI7_9FLAO</name>
<evidence type="ECO:0000259" key="1">
    <source>
        <dbReference type="Pfam" id="PF09603"/>
    </source>
</evidence>
<evidence type="ECO:0000313" key="3">
    <source>
        <dbReference type="Proteomes" id="UP001500426"/>
    </source>
</evidence>
<dbReference type="NCBIfam" id="TIGR02145">
    <property type="entry name" value="Fib_succ_major"/>
    <property type="match status" value="1"/>
</dbReference>
<dbReference type="SUPFAM" id="SSF48452">
    <property type="entry name" value="TPR-like"/>
    <property type="match status" value="1"/>
</dbReference>
<evidence type="ECO:0000313" key="2">
    <source>
        <dbReference type="EMBL" id="GAA4053358.1"/>
    </source>
</evidence>
<accession>A0ABP7UUI7</accession>
<dbReference type="EMBL" id="BAABCS010000018">
    <property type="protein sequence ID" value="GAA4053358.1"/>
    <property type="molecule type" value="Genomic_DNA"/>
</dbReference>
<dbReference type="InterPro" id="IPR011871">
    <property type="entry name" value="Fib_succ_major"/>
</dbReference>
<organism evidence="2 3">
    <name type="scientific">Flavobacterium chungnamense</name>
    <dbReference type="NCBI Taxonomy" id="706182"/>
    <lineage>
        <taxon>Bacteria</taxon>
        <taxon>Pseudomonadati</taxon>
        <taxon>Bacteroidota</taxon>
        <taxon>Flavobacteriia</taxon>
        <taxon>Flavobacteriales</taxon>
        <taxon>Flavobacteriaceae</taxon>
        <taxon>Flavobacterium</taxon>
    </lineage>
</organism>
<sequence>MKNCIQCNLLIEDNKKFCEDCGTKQPEIKSNYNNDGKYNATIGDKNIISGNIIGKNEEIKVAGNATFNKIEDDTKKIIICTFSGKHLLRGRDLVVNCPNCKSDVSQEYFNTMASRCFNCDKQAYSKFSKQLDVILQDGIIDPSERIQLDSFANSLLIDELTKQKLEVDARERNINLNTNGLKSNELIGYYKIKFKKAVVLLFENRDLVSAINILSSIHQENILHDETASLFFLAKAIQTPTGYVNDYENKNERNVDLYWEHFWVFISYFKLDRHDQGFKIINQNKSRFLENKNDILLSEVISYLFLFISNNEMEYLIEAKSVYSKLEENIKQPLYVVFQLIKKMLNYNTLEWDNLFKDFNEYEKFYLEFVFGYRTVNEKFIQSENAIPLSTNKKIDSIEFLQADIVDKKNTQSSEIIPDAELDVKSKNYKSIEVEWAVNNLNTNCFSTNNTSDANLVDISNDLGNSLKNLFKSIIDSKRNFNIDNVQNNLRRIEQIRNKIRNIKDTDDFVFNQKIQIFKQNPIILTDFSHIIDFSSKDQFNMNLVDYFNEIFNSVFSGSFNHNIEPFDLAKLQKDANNRKKFKIHLILFLKDANGLFQYMVSKKIKSESKIKYPKQNNQKQISKLNVFSNPEKKVQSKILEFSETTQKQNNDINFVLSEIKEKYSSLKFWDTIKTANKYITSFPNNPVIHFYLGSSYQYLKMYKEALLNLEITKEFSSQNQVLLRTAENLIKHLPNMIDNQIHELNVRYHTIGKQIWSTNLFTKYFKNGDLINYAETDDEWHEAAKNQLPAWCYVDKKHWCYGDKIYETNRDHMVLYNYFAIIDPRGLAPDGWRIAKTKDWNALINSQQSLFNKKVASKLKSKSSWLNPNENMHGTNHAVFDAYPAGYRNSNGEFKAFGKEAQFWLNGSDLHSNTIMIWGDSIGISDNADMPVSYPFVKFEKGCGLSIRLIKI</sequence>
<comment type="caution">
    <text evidence="2">The sequence shown here is derived from an EMBL/GenBank/DDBJ whole genome shotgun (WGS) entry which is preliminary data.</text>
</comment>
<keyword evidence="3" id="KW-1185">Reference proteome</keyword>
<protein>
    <recommendedName>
        <fullName evidence="1">Fibrobacter succinogenes major paralogous domain-containing protein</fullName>
    </recommendedName>
</protein>
<reference evidence="3" key="1">
    <citation type="journal article" date="2019" name="Int. J. Syst. Evol. Microbiol.">
        <title>The Global Catalogue of Microorganisms (GCM) 10K type strain sequencing project: providing services to taxonomists for standard genome sequencing and annotation.</title>
        <authorList>
            <consortium name="The Broad Institute Genomics Platform"/>
            <consortium name="The Broad Institute Genome Sequencing Center for Infectious Disease"/>
            <person name="Wu L."/>
            <person name="Ma J."/>
        </authorList>
    </citation>
    <scope>NUCLEOTIDE SEQUENCE [LARGE SCALE GENOMIC DNA]</scope>
    <source>
        <strain evidence="3">JCM 17068</strain>
    </source>
</reference>
<dbReference type="RefSeq" id="WP_345094079.1">
    <property type="nucleotide sequence ID" value="NZ_BAABCS010000018.1"/>
</dbReference>
<gene>
    <name evidence="2" type="ORF">GCM10022388_19690</name>
</gene>
<proteinExistence type="predicted"/>
<dbReference type="Proteomes" id="UP001500426">
    <property type="component" value="Unassembled WGS sequence"/>
</dbReference>
<feature type="domain" description="Fibrobacter succinogenes major paralogous" evidence="1">
    <location>
        <begin position="752"/>
        <end position="952"/>
    </location>
</feature>
<dbReference type="Pfam" id="PF09603">
    <property type="entry name" value="Fib_succ_major"/>
    <property type="match status" value="1"/>
</dbReference>
<dbReference type="InterPro" id="IPR011990">
    <property type="entry name" value="TPR-like_helical_dom_sf"/>
</dbReference>